<dbReference type="InterPro" id="IPR016174">
    <property type="entry name" value="Di-haem_cyt_TM"/>
</dbReference>
<evidence type="ECO:0000313" key="9">
    <source>
        <dbReference type="EMBL" id="RDB62472.1"/>
    </source>
</evidence>
<feature type="transmembrane region" description="Helical" evidence="7">
    <location>
        <begin position="152"/>
        <end position="174"/>
    </location>
</feature>
<reference evidence="9 10" key="1">
    <citation type="journal article" date="2018" name="Elife">
        <title>Discovery and characterization of a prevalent human gut bacterial enzyme sufficient for the inactivation of a family of plant toxins.</title>
        <authorList>
            <person name="Koppel N."/>
            <person name="Bisanz J.E."/>
            <person name="Pandelia M.E."/>
            <person name="Turnbaugh P.J."/>
            <person name="Balskus E.P."/>
        </authorList>
    </citation>
    <scope>NUCLEOTIDE SEQUENCE [LARGE SCALE GENOMIC DNA]</scope>
    <source>
        <strain evidence="9 10">3C</strain>
    </source>
</reference>
<feature type="transmembrane region" description="Helical" evidence="7">
    <location>
        <begin position="6"/>
        <end position="25"/>
    </location>
</feature>
<keyword evidence="5 7" id="KW-0472">Membrane</keyword>
<feature type="domain" description="Cytochrome b561 bacterial/Ni-hydrogenase" evidence="8">
    <location>
        <begin position="39"/>
        <end position="226"/>
    </location>
</feature>
<dbReference type="GO" id="GO:0009055">
    <property type="term" value="F:electron transfer activity"/>
    <property type="evidence" value="ECO:0007669"/>
    <property type="project" value="InterPro"/>
</dbReference>
<comment type="subcellular location">
    <subcellularLocation>
        <location evidence="1">Cell membrane</location>
        <topology evidence="1">Multi-pass membrane protein</topology>
    </subcellularLocation>
</comment>
<dbReference type="RefSeq" id="WP_114569390.1">
    <property type="nucleotide sequence ID" value="NZ_CABMMS010000009.1"/>
</dbReference>
<dbReference type="GeneID" id="78360657"/>
<evidence type="ECO:0000256" key="4">
    <source>
        <dbReference type="ARBA" id="ARBA00022989"/>
    </source>
</evidence>
<proteinExistence type="predicted"/>
<keyword evidence="3 7" id="KW-0812">Transmembrane</keyword>
<evidence type="ECO:0000313" key="10">
    <source>
        <dbReference type="Proteomes" id="UP000254000"/>
    </source>
</evidence>
<dbReference type="GO" id="GO:0022904">
    <property type="term" value="P:respiratory electron transport chain"/>
    <property type="evidence" value="ECO:0007669"/>
    <property type="project" value="InterPro"/>
</dbReference>
<feature type="transmembrane region" description="Helical" evidence="7">
    <location>
        <begin position="81"/>
        <end position="103"/>
    </location>
</feature>
<dbReference type="InterPro" id="IPR051542">
    <property type="entry name" value="Hydrogenase_cytochrome"/>
</dbReference>
<comment type="caution">
    <text evidence="9">The sequence shown here is derived from an EMBL/GenBank/DDBJ whole genome shotgun (WGS) entry which is preliminary data.</text>
</comment>
<organism evidence="9 10">
    <name type="scientific">Gordonibacter pamelaeae</name>
    <dbReference type="NCBI Taxonomy" id="471189"/>
    <lineage>
        <taxon>Bacteria</taxon>
        <taxon>Bacillati</taxon>
        <taxon>Actinomycetota</taxon>
        <taxon>Coriobacteriia</taxon>
        <taxon>Eggerthellales</taxon>
        <taxon>Eggerthellaceae</taxon>
        <taxon>Gordonibacter</taxon>
    </lineage>
</organism>
<evidence type="ECO:0000256" key="1">
    <source>
        <dbReference type="ARBA" id="ARBA00004651"/>
    </source>
</evidence>
<evidence type="ECO:0000256" key="5">
    <source>
        <dbReference type="ARBA" id="ARBA00023136"/>
    </source>
</evidence>
<name>A0A369LTJ5_9ACTN</name>
<dbReference type="PANTHER" id="PTHR30485">
    <property type="entry name" value="NI/FE-HYDROGENASE 1 B-TYPE CYTOCHROME SUBUNIT"/>
    <property type="match status" value="1"/>
</dbReference>
<evidence type="ECO:0000256" key="2">
    <source>
        <dbReference type="ARBA" id="ARBA00022475"/>
    </source>
</evidence>
<dbReference type="PANTHER" id="PTHR30485:SF0">
    <property type="entry name" value="NI_FE-HYDROGENASE 1 B-TYPE CYTOCHROME SUBUNIT-RELATED"/>
    <property type="match status" value="1"/>
</dbReference>
<feature type="compositionally biased region" description="Basic and acidic residues" evidence="6">
    <location>
        <begin position="244"/>
        <end position="261"/>
    </location>
</feature>
<keyword evidence="10" id="KW-1185">Reference proteome</keyword>
<keyword evidence="2" id="KW-1003">Cell membrane</keyword>
<feature type="compositionally biased region" description="Low complexity" evidence="6">
    <location>
        <begin position="263"/>
        <end position="288"/>
    </location>
</feature>
<dbReference type="GO" id="GO:0020037">
    <property type="term" value="F:heme binding"/>
    <property type="evidence" value="ECO:0007669"/>
    <property type="project" value="TreeGrafter"/>
</dbReference>
<dbReference type="Pfam" id="PF01292">
    <property type="entry name" value="Ni_hydr_CYTB"/>
    <property type="match status" value="1"/>
</dbReference>
<dbReference type="SUPFAM" id="SSF81342">
    <property type="entry name" value="Transmembrane di-heme cytochromes"/>
    <property type="match status" value="1"/>
</dbReference>
<feature type="region of interest" description="Disordered" evidence="6">
    <location>
        <begin position="244"/>
        <end position="288"/>
    </location>
</feature>
<sequence length="288" mass="31867">MPWFDQAPWLVALAPFLGLLLSAFTKRTDPFLAGDRVFRHDAPARISHWAHAAGTTVCLVSGIILGLRFTPAFVDDGPAAIVWQNVHFVAAVVFLFGTFYYLGNTIVSQWRLREHLPTKNVVSYTVRHYSLLIGIKKFTMPPEDKYFESEKAAYVMAVVTAVLLVVSGLFKAAAHVFLALPDGLMDVMFWIHDIAAALMLVFLAAHVFFAVIAPFSWKTFPSMFTGWMPLSEAEKEHRGWLERLQREHREHDGRTAGEGAREGTAPAAAPDTTMTAAPAAGAPGSQRR</sequence>
<dbReference type="EMBL" id="PPTS01000009">
    <property type="protein sequence ID" value="RDB62472.1"/>
    <property type="molecule type" value="Genomic_DNA"/>
</dbReference>
<dbReference type="GO" id="GO:0005886">
    <property type="term" value="C:plasma membrane"/>
    <property type="evidence" value="ECO:0007669"/>
    <property type="project" value="UniProtKB-SubCell"/>
</dbReference>
<dbReference type="AlphaFoldDB" id="A0A369LTJ5"/>
<evidence type="ECO:0000259" key="8">
    <source>
        <dbReference type="Pfam" id="PF01292"/>
    </source>
</evidence>
<evidence type="ECO:0000256" key="6">
    <source>
        <dbReference type="SAM" id="MobiDB-lite"/>
    </source>
</evidence>
<feature type="transmembrane region" description="Helical" evidence="7">
    <location>
        <begin position="46"/>
        <end position="69"/>
    </location>
</feature>
<dbReference type="Gene3D" id="1.20.950.20">
    <property type="entry name" value="Transmembrane di-heme cytochromes, Chain C"/>
    <property type="match status" value="1"/>
</dbReference>
<dbReference type="OrthoDB" id="9790598at2"/>
<keyword evidence="4 7" id="KW-1133">Transmembrane helix</keyword>
<dbReference type="InterPro" id="IPR011577">
    <property type="entry name" value="Cyt_b561_bac/Ni-Hgenase"/>
</dbReference>
<feature type="transmembrane region" description="Helical" evidence="7">
    <location>
        <begin position="194"/>
        <end position="215"/>
    </location>
</feature>
<gene>
    <name evidence="9" type="ORF">C1877_13230</name>
</gene>
<evidence type="ECO:0000256" key="3">
    <source>
        <dbReference type="ARBA" id="ARBA00022692"/>
    </source>
</evidence>
<evidence type="ECO:0000256" key="7">
    <source>
        <dbReference type="SAM" id="Phobius"/>
    </source>
</evidence>
<dbReference type="Proteomes" id="UP000254000">
    <property type="component" value="Unassembled WGS sequence"/>
</dbReference>
<accession>A0A369LTJ5</accession>
<protein>
    <submittedName>
        <fullName evidence="9">Formate dehydrogenase</fullName>
    </submittedName>
</protein>